<proteinExistence type="predicted"/>
<gene>
    <name evidence="1" type="ORF">EWM64_g2919</name>
</gene>
<dbReference type="AlphaFoldDB" id="A0A4Z0A208"/>
<organism evidence="1 2">
    <name type="scientific">Hericium alpestre</name>
    <dbReference type="NCBI Taxonomy" id="135208"/>
    <lineage>
        <taxon>Eukaryota</taxon>
        <taxon>Fungi</taxon>
        <taxon>Dikarya</taxon>
        <taxon>Basidiomycota</taxon>
        <taxon>Agaricomycotina</taxon>
        <taxon>Agaricomycetes</taxon>
        <taxon>Russulales</taxon>
        <taxon>Hericiaceae</taxon>
        <taxon>Hericium</taxon>
    </lineage>
</organism>
<protein>
    <submittedName>
        <fullName evidence="1">Uncharacterized protein</fullName>
    </submittedName>
</protein>
<reference evidence="1 2" key="1">
    <citation type="submission" date="2019-02" db="EMBL/GenBank/DDBJ databases">
        <title>Genome sequencing of the rare red list fungi Hericium alpestre (H. flagellum).</title>
        <authorList>
            <person name="Buettner E."/>
            <person name="Kellner H."/>
        </authorList>
    </citation>
    <scope>NUCLEOTIDE SEQUENCE [LARGE SCALE GENOMIC DNA]</scope>
    <source>
        <strain evidence="1 2">DSM 108284</strain>
    </source>
</reference>
<comment type="caution">
    <text evidence="1">The sequence shown here is derived from an EMBL/GenBank/DDBJ whole genome shotgun (WGS) entry which is preliminary data.</text>
</comment>
<accession>A0A4Z0A208</accession>
<evidence type="ECO:0000313" key="2">
    <source>
        <dbReference type="Proteomes" id="UP000298061"/>
    </source>
</evidence>
<dbReference type="EMBL" id="SFCI01000250">
    <property type="protein sequence ID" value="TFY81096.1"/>
    <property type="molecule type" value="Genomic_DNA"/>
</dbReference>
<dbReference type="Proteomes" id="UP000298061">
    <property type="component" value="Unassembled WGS sequence"/>
</dbReference>
<keyword evidence="2" id="KW-1185">Reference proteome</keyword>
<name>A0A4Z0A208_9AGAM</name>
<dbReference type="OrthoDB" id="35652at2759"/>
<sequence length="42" mass="4691">MGILDIVPAGVLTGDNVRKLFDYAKQHNVSREEAYDANIELD</sequence>
<evidence type="ECO:0000313" key="1">
    <source>
        <dbReference type="EMBL" id="TFY81096.1"/>
    </source>
</evidence>